<comment type="caution">
    <text evidence="6">The sequence shown here is derived from an EMBL/GenBank/DDBJ whole genome shotgun (WGS) entry which is preliminary data.</text>
</comment>
<evidence type="ECO:0000313" key="8">
    <source>
        <dbReference type="Proteomes" id="UP000440578"/>
    </source>
</evidence>
<dbReference type="PROSITE" id="PS00018">
    <property type="entry name" value="EF_HAND_1"/>
    <property type="match status" value="2"/>
</dbReference>
<dbReference type="PROSITE" id="PS50222">
    <property type="entry name" value="EF_HAND_2"/>
    <property type="match status" value="2"/>
</dbReference>
<evidence type="ECO:0000256" key="1">
    <source>
        <dbReference type="ARBA" id="ARBA00022723"/>
    </source>
</evidence>
<dbReference type="CDD" id="cd00051">
    <property type="entry name" value="EFh"/>
    <property type="match status" value="1"/>
</dbReference>
<dbReference type="Pfam" id="PF13499">
    <property type="entry name" value="EF-hand_7"/>
    <property type="match status" value="1"/>
</dbReference>
<dbReference type="GO" id="GO:0000287">
    <property type="term" value="F:magnesium ion binding"/>
    <property type="evidence" value="ECO:0007669"/>
    <property type="project" value="TreeGrafter"/>
</dbReference>
<dbReference type="InterPro" id="IPR011992">
    <property type="entry name" value="EF-hand-dom_pair"/>
</dbReference>
<dbReference type="InterPro" id="IPR051433">
    <property type="entry name" value="CIBP"/>
</dbReference>
<evidence type="ECO:0000313" key="7">
    <source>
        <dbReference type="EMBL" id="KAF0312061.1"/>
    </source>
</evidence>
<feature type="domain" description="EF-hand" evidence="5">
    <location>
        <begin position="104"/>
        <end position="139"/>
    </location>
</feature>
<dbReference type="GO" id="GO:0005509">
    <property type="term" value="F:calcium ion binding"/>
    <property type="evidence" value="ECO:0007669"/>
    <property type="project" value="InterPro"/>
</dbReference>
<protein>
    <submittedName>
        <fullName evidence="6">Calcium and integrin-binding protein 1</fullName>
    </submittedName>
</protein>
<reference evidence="6 8" key="1">
    <citation type="submission" date="2019-07" db="EMBL/GenBank/DDBJ databases">
        <title>Draft genome assembly of a fouling barnacle, Amphibalanus amphitrite (Darwin, 1854): The first reference genome for Thecostraca.</title>
        <authorList>
            <person name="Kim W."/>
        </authorList>
    </citation>
    <scope>NUCLEOTIDE SEQUENCE [LARGE SCALE GENOMIC DNA]</scope>
    <source>
        <strain evidence="6">SNU_AA5</strain>
        <tissue evidence="6">Soma without cirri and trophi</tissue>
    </source>
</reference>
<keyword evidence="2" id="KW-0677">Repeat</keyword>
<accession>A0A6A4VMD7</accession>
<evidence type="ECO:0000256" key="2">
    <source>
        <dbReference type="ARBA" id="ARBA00022737"/>
    </source>
</evidence>
<keyword evidence="6" id="KW-0401">Integrin</keyword>
<evidence type="ECO:0000259" key="5">
    <source>
        <dbReference type="PROSITE" id="PS50222"/>
    </source>
</evidence>
<dbReference type="Proteomes" id="UP000440578">
    <property type="component" value="Unassembled WGS sequence"/>
</dbReference>
<dbReference type="SUPFAM" id="SSF47473">
    <property type="entry name" value="EF-hand"/>
    <property type="match status" value="1"/>
</dbReference>
<dbReference type="AlphaFoldDB" id="A0A6A4VMD7"/>
<gene>
    <name evidence="6" type="primary">CIB1_1</name>
    <name evidence="7" type="synonym">CIB1_0</name>
    <name evidence="6" type="ORF">FJT64_001086</name>
    <name evidence="7" type="ORF">FJT64_017157</name>
</gene>
<keyword evidence="8" id="KW-1185">Reference proteome</keyword>
<dbReference type="FunFam" id="1.10.238.10:FF:000079">
    <property type="entry name" value="Calcium and integrin-binding family member 2"/>
    <property type="match status" value="1"/>
</dbReference>
<evidence type="ECO:0000313" key="6">
    <source>
        <dbReference type="EMBL" id="KAF0291832.1"/>
    </source>
</evidence>
<sequence length="183" mass="21277">MGQGSSKQQEDFLTEEEIEDYQDLTYFTRQEIIVAHKKFKALAPDIVSENRNARLEMSVMLNYPELRANPFGDRICKVFSSLQDGSCTFEDFLDMMSVLSVHAPKTVKSEYAFRIFDFDNDDMIGREDLRELINRLTAPQRITEMEMMQLIQNINNESDLDDDGMLSFAEFEHIISKCPDFTE</sequence>
<dbReference type="PANTHER" id="PTHR45791:SF1">
    <property type="entry name" value="CALCIUM AND INTEGRIN BINDING FAMILY MEMBER 1"/>
    <property type="match status" value="1"/>
</dbReference>
<dbReference type="PANTHER" id="PTHR45791">
    <property type="entry name" value="CALCIUM AND INTEGRIN BINDING FAMILY MEMBER 2"/>
    <property type="match status" value="1"/>
</dbReference>
<dbReference type="Gene3D" id="1.10.238.10">
    <property type="entry name" value="EF-hand"/>
    <property type="match status" value="2"/>
</dbReference>
<evidence type="ECO:0000256" key="4">
    <source>
        <dbReference type="ARBA" id="ARBA00022842"/>
    </source>
</evidence>
<feature type="domain" description="EF-hand" evidence="5">
    <location>
        <begin position="146"/>
        <end position="181"/>
    </location>
</feature>
<dbReference type="EMBL" id="VIIS01001853">
    <property type="protein sequence ID" value="KAF0291832.1"/>
    <property type="molecule type" value="Genomic_DNA"/>
</dbReference>
<dbReference type="InterPro" id="IPR002048">
    <property type="entry name" value="EF_hand_dom"/>
</dbReference>
<dbReference type="InterPro" id="IPR018247">
    <property type="entry name" value="EF_Hand_1_Ca_BS"/>
</dbReference>
<keyword evidence="1" id="KW-0479">Metal-binding</keyword>
<evidence type="ECO:0000256" key="3">
    <source>
        <dbReference type="ARBA" id="ARBA00022837"/>
    </source>
</evidence>
<dbReference type="EMBL" id="VIIS01000193">
    <property type="protein sequence ID" value="KAF0312061.1"/>
    <property type="molecule type" value="Genomic_DNA"/>
</dbReference>
<dbReference type="OrthoDB" id="114727at2759"/>
<name>A0A6A4VMD7_AMPAM</name>
<dbReference type="GO" id="GO:0007229">
    <property type="term" value="P:integrin-mediated signaling pathway"/>
    <property type="evidence" value="ECO:0007669"/>
    <property type="project" value="UniProtKB-KW"/>
</dbReference>
<keyword evidence="4" id="KW-0460">Magnesium</keyword>
<proteinExistence type="predicted"/>
<organism evidence="6 8">
    <name type="scientific">Amphibalanus amphitrite</name>
    <name type="common">Striped barnacle</name>
    <name type="synonym">Balanus amphitrite</name>
    <dbReference type="NCBI Taxonomy" id="1232801"/>
    <lineage>
        <taxon>Eukaryota</taxon>
        <taxon>Metazoa</taxon>
        <taxon>Ecdysozoa</taxon>
        <taxon>Arthropoda</taxon>
        <taxon>Crustacea</taxon>
        <taxon>Multicrustacea</taxon>
        <taxon>Cirripedia</taxon>
        <taxon>Thoracica</taxon>
        <taxon>Thoracicalcarea</taxon>
        <taxon>Balanomorpha</taxon>
        <taxon>Balanoidea</taxon>
        <taxon>Balanidae</taxon>
        <taxon>Amphibalaninae</taxon>
        <taxon>Amphibalanus</taxon>
    </lineage>
</organism>
<keyword evidence="3" id="KW-0106">Calcium</keyword>